<feature type="binding site" evidence="6">
    <location>
        <position position="261"/>
    </location>
    <ligand>
        <name>Mn(2+)</name>
        <dbReference type="ChEBI" id="CHEBI:29035"/>
    </ligand>
</feature>
<dbReference type="InterPro" id="IPR050337">
    <property type="entry name" value="L-rhamnose_isomerase"/>
</dbReference>
<comment type="subcellular location">
    <subcellularLocation>
        <location evidence="6">Cytoplasm</location>
    </subcellularLocation>
</comment>
<keyword evidence="4 6" id="KW-0413">Isomerase</keyword>
<dbReference type="EC" id="5.3.1.14" evidence="6"/>
<feature type="binding site" evidence="6">
    <location>
        <position position="295"/>
    </location>
    <ligand>
        <name>Mn(2+)</name>
        <dbReference type="ChEBI" id="CHEBI:29035"/>
    </ligand>
</feature>
<evidence type="ECO:0000256" key="5">
    <source>
        <dbReference type="ARBA" id="ARBA00023308"/>
    </source>
</evidence>
<evidence type="ECO:0000256" key="6">
    <source>
        <dbReference type="HAMAP-Rule" id="MF_00541"/>
    </source>
</evidence>
<dbReference type="NCBIfam" id="NF002203">
    <property type="entry name" value="PRK01076.1"/>
    <property type="match status" value="1"/>
</dbReference>
<dbReference type="Gene3D" id="3.20.20.150">
    <property type="entry name" value="Divalent-metal-dependent TIM barrel enzymes"/>
    <property type="match status" value="1"/>
</dbReference>
<evidence type="ECO:0000313" key="8">
    <source>
        <dbReference type="Proteomes" id="UP000220480"/>
    </source>
</evidence>
<comment type="similarity">
    <text evidence="6">Belongs to the rhamnose isomerase family.</text>
</comment>
<comment type="cofactor">
    <cofactor evidence="6">
        <name>Mn(2+)</name>
        <dbReference type="ChEBI" id="CHEBI:29035"/>
    </cofactor>
    <text evidence="6">Binds 1 Mn(2+) ion per subunit.</text>
</comment>
<evidence type="ECO:0000256" key="4">
    <source>
        <dbReference type="ARBA" id="ARBA00023235"/>
    </source>
</evidence>
<dbReference type="EMBL" id="NMTZ01000025">
    <property type="protein sequence ID" value="PDX83568.1"/>
    <property type="molecule type" value="Genomic_DNA"/>
</dbReference>
<comment type="function">
    <text evidence="6">Catalyzes the interconversion of L-rhamnose and L-rhamnulose.</text>
</comment>
<organism evidence="7 8">
    <name type="scientific">Faecalibacterium prausnitzii</name>
    <dbReference type="NCBI Taxonomy" id="853"/>
    <lineage>
        <taxon>Bacteria</taxon>
        <taxon>Bacillati</taxon>
        <taxon>Bacillota</taxon>
        <taxon>Clostridia</taxon>
        <taxon>Eubacteriales</taxon>
        <taxon>Oscillospiraceae</taxon>
        <taxon>Faecalibacterium</taxon>
    </lineage>
</organism>
<dbReference type="RefSeq" id="WP_097779826.1">
    <property type="nucleotide sequence ID" value="NZ_NMTZ01000025.1"/>
</dbReference>
<dbReference type="Proteomes" id="UP000220480">
    <property type="component" value="Unassembled WGS sequence"/>
</dbReference>
<feature type="binding site" evidence="6">
    <location>
        <position position="293"/>
    </location>
    <ligand>
        <name>Mn(2+)</name>
        <dbReference type="ChEBI" id="CHEBI:29035"/>
    </ligand>
</feature>
<keyword evidence="5 6" id="KW-0684">Rhamnose metabolism</keyword>
<dbReference type="Pfam" id="PF06134">
    <property type="entry name" value="RhaA"/>
    <property type="match status" value="1"/>
</dbReference>
<comment type="caution">
    <text evidence="7">The sequence shown here is derived from an EMBL/GenBank/DDBJ whole genome shotgun (WGS) entry which is preliminary data.</text>
</comment>
<accession>A0A2A7AX12</accession>
<gene>
    <name evidence="6" type="primary">rhaA</name>
    <name evidence="7" type="ORF">CGS59_10015</name>
</gene>
<dbReference type="InterPro" id="IPR009308">
    <property type="entry name" value="Rhamnose_isomerase"/>
</dbReference>
<keyword evidence="2 6" id="KW-0479">Metal-binding</keyword>
<comment type="catalytic activity">
    <reaction evidence="6">
        <text>L-rhamnopyranose = L-rhamnulose</text>
        <dbReference type="Rhea" id="RHEA:23160"/>
        <dbReference type="ChEBI" id="CHEBI:17897"/>
        <dbReference type="ChEBI" id="CHEBI:62346"/>
        <dbReference type="EC" id="5.3.1.14"/>
    </reaction>
</comment>
<keyword evidence="1 6" id="KW-0963">Cytoplasm</keyword>
<evidence type="ECO:0000313" key="7">
    <source>
        <dbReference type="EMBL" id="PDX83568.1"/>
    </source>
</evidence>
<reference evidence="7 8" key="1">
    <citation type="journal article" date="2017" name="Front. Microbiol.">
        <title>New Insights into the Diversity of the Genus Faecalibacterium.</title>
        <authorList>
            <person name="Benevides L."/>
            <person name="Burman S."/>
            <person name="Martin R."/>
            <person name="Robert V."/>
            <person name="Thomas M."/>
            <person name="Miquel S."/>
            <person name="Chain F."/>
            <person name="Sokol H."/>
            <person name="Bermudez-Humaran L.G."/>
            <person name="Morrison M."/>
            <person name="Langella P."/>
            <person name="Azevedo V.A."/>
            <person name="Chatel J.M."/>
            <person name="Soares S."/>
        </authorList>
    </citation>
    <scope>NUCLEOTIDE SEQUENCE [LARGE SCALE GENOMIC DNA]</scope>
    <source>
        <strain evidence="7 8">CNCM I 4644</strain>
    </source>
</reference>
<dbReference type="HAMAP" id="MF_00541">
    <property type="entry name" value="RhaA"/>
    <property type="match status" value="1"/>
</dbReference>
<keyword evidence="3 6" id="KW-0464">Manganese</keyword>
<dbReference type="UniPathway" id="UPA00541">
    <property type="reaction ID" value="UER00601"/>
</dbReference>
<proteinExistence type="inferred from homology"/>
<dbReference type="GO" id="GO:0030145">
    <property type="term" value="F:manganese ion binding"/>
    <property type="evidence" value="ECO:0007669"/>
    <property type="project" value="UniProtKB-UniRule"/>
</dbReference>
<dbReference type="GO" id="GO:0008740">
    <property type="term" value="F:L-rhamnose isomerase activity"/>
    <property type="evidence" value="ECO:0007669"/>
    <property type="project" value="UniProtKB-UniRule"/>
</dbReference>
<dbReference type="GO" id="GO:0019301">
    <property type="term" value="P:rhamnose catabolic process"/>
    <property type="evidence" value="ECO:0007669"/>
    <property type="project" value="UniProtKB-UniRule"/>
</dbReference>
<evidence type="ECO:0000256" key="3">
    <source>
        <dbReference type="ARBA" id="ARBA00023211"/>
    </source>
</evidence>
<dbReference type="PANTHER" id="PTHR30268:SF0">
    <property type="entry name" value="L-RHAMNOSE ISOMERASE"/>
    <property type="match status" value="1"/>
</dbReference>
<name>A0A2A7AX12_9FIRM</name>
<dbReference type="GO" id="GO:0005737">
    <property type="term" value="C:cytoplasm"/>
    <property type="evidence" value="ECO:0007669"/>
    <property type="project" value="UniProtKB-SubCell"/>
</dbReference>
<dbReference type="InterPro" id="IPR036237">
    <property type="entry name" value="Xyl_isomerase-like_sf"/>
</dbReference>
<dbReference type="PANTHER" id="PTHR30268">
    <property type="entry name" value="L-RHAMNOSE ISOMERASE"/>
    <property type="match status" value="1"/>
</dbReference>
<dbReference type="SUPFAM" id="SSF51658">
    <property type="entry name" value="Xylose isomerase-like"/>
    <property type="match status" value="1"/>
</dbReference>
<protein>
    <recommendedName>
        <fullName evidence="6">L-rhamnose isomerase</fullName>
        <ecNumber evidence="6">5.3.1.14</ecNumber>
    </recommendedName>
</protein>
<comment type="pathway">
    <text evidence="6">Carbohydrate degradation; L-rhamnose degradation; glycerone phosphate from L-rhamnose: step 1/3.</text>
</comment>
<dbReference type="AlphaFoldDB" id="A0A2A7AX12"/>
<dbReference type="GO" id="GO:0019324">
    <property type="term" value="P:L-lyxose metabolic process"/>
    <property type="evidence" value="ECO:0007669"/>
    <property type="project" value="TreeGrafter"/>
</dbReference>
<evidence type="ECO:0000256" key="2">
    <source>
        <dbReference type="ARBA" id="ARBA00022723"/>
    </source>
</evidence>
<sequence>MSYAEAKARYAAIGVDTEAAIARLKTVPISLHCWQGDDVRGFDTDPTKPLTGGIQTTGNYPGRARTPEELMADIDKVLSLCPGTKKINLHASYAIFDEENPWVDRDRLEPKHFKKWVDFCKARGLGADFNPTFFSHPKCDPLTLASPNEETRKFWVEHGKACIRISQYLAEELGQPCTMNIWTGDGFKDVPADRKGPRDRYKASIDEILSEPYDFKLVKPCIESKVFGIGVEAYTVGSAEFALSYAAFNRKKCIPLMDNGHYHPTEVVSDKIPALLAFFPEIALHITRPIRWDSDHVVLFDDETKEICKEIVRCGGLDGRVNIALDYFDASINRISAWTVGFRNVEKALLSALCTPHTVLKELQDTNQFTELMVRQEELKTLPFGEVWDEYCRRNGVPVDGAWFEEVKKYEQNVLIKRI</sequence>
<evidence type="ECO:0000256" key="1">
    <source>
        <dbReference type="ARBA" id="ARBA00022490"/>
    </source>
</evidence>